<dbReference type="AlphaFoldDB" id="A0A0G4FTT4"/>
<organism evidence="2">
    <name type="scientific">Chromera velia CCMP2878</name>
    <dbReference type="NCBI Taxonomy" id="1169474"/>
    <lineage>
        <taxon>Eukaryota</taxon>
        <taxon>Sar</taxon>
        <taxon>Alveolata</taxon>
        <taxon>Colpodellida</taxon>
        <taxon>Chromeraceae</taxon>
        <taxon>Chromera</taxon>
    </lineage>
</organism>
<dbReference type="EMBL" id="CDMZ01000630">
    <property type="protein sequence ID" value="CEM18361.1"/>
    <property type="molecule type" value="Genomic_DNA"/>
</dbReference>
<evidence type="ECO:0000256" key="1">
    <source>
        <dbReference type="SAM" id="MobiDB-lite"/>
    </source>
</evidence>
<sequence length="72" mass="7880">MDMHIRPTEALPNWGVEGSEPSKKTDMRWKSPWSLGLAVVLLYALIVESGESTVEAKLARLTAYGSMGVGLF</sequence>
<proteinExistence type="predicted"/>
<dbReference type="VEuPathDB" id="CryptoDB:Cvel_18738"/>
<reference evidence="2" key="1">
    <citation type="submission" date="2014-11" db="EMBL/GenBank/DDBJ databases">
        <authorList>
            <person name="Otto D Thomas"/>
            <person name="Naeem Raeece"/>
        </authorList>
    </citation>
    <scope>NUCLEOTIDE SEQUENCE</scope>
</reference>
<accession>A0A0G4FTT4</accession>
<protein>
    <submittedName>
        <fullName evidence="2">Uncharacterized protein</fullName>
    </submittedName>
</protein>
<evidence type="ECO:0000313" key="2">
    <source>
        <dbReference type="EMBL" id="CEM18361.1"/>
    </source>
</evidence>
<feature type="region of interest" description="Disordered" evidence="1">
    <location>
        <begin position="1"/>
        <end position="26"/>
    </location>
</feature>
<gene>
    <name evidence="2" type="ORF">Cvel_18738</name>
</gene>
<name>A0A0G4FTT4_9ALVE</name>